<comment type="caution">
    <text evidence="1">The sequence shown here is derived from an EMBL/GenBank/DDBJ whole genome shotgun (WGS) entry which is preliminary data.</text>
</comment>
<protein>
    <recommendedName>
        <fullName evidence="3">Tetratricopeptide repeat domain protein</fullName>
    </recommendedName>
</protein>
<accession>A1ZUU6</accession>
<reference evidence="1 2" key="1">
    <citation type="submission" date="2007-01" db="EMBL/GenBank/DDBJ databases">
        <authorList>
            <person name="Haygood M."/>
            <person name="Podell S."/>
            <person name="Anderson C."/>
            <person name="Hopkinson B."/>
            <person name="Roe K."/>
            <person name="Barbeau K."/>
            <person name="Gaasterland T."/>
            <person name="Ferriera S."/>
            <person name="Johnson J."/>
            <person name="Kravitz S."/>
            <person name="Beeson K."/>
            <person name="Sutton G."/>
            <person name="Rogers Y.-H."/>
            <person name="Friedman R."/>
            <person name="Frazier M."/>
            <person name="Venter J.C."/>
        </authorList>
    </citation>
    <scope>NUCLEOTIDE SEQUENCE [LARGE SCALE GENOMIC DNA]</scope>
    <source>
        <strain evidence="1 2">ATCC 23134</strain>
    </source>
</reference>
<organism evidence="1 2">
    <name type="scientific">Microscilla marina ATCC 23134</name>
    <dbReference type="NCBI Taxonomy" id="313606"/>
    <lineage>
        <taxon>Bacteria</taxon>
        <taxon>Pseudomonadati</taxon>
        <taxon>Bacteroidota</taxon>
        <taxon>Cytophagia</taxon>
        <taxon>Cytophagales</taxon>
        <taxon>Microscillaceae</taxon>
        <taxon>Microscilla</taxon>
    </lineage>
</organism>
<dbReference type="EMBL" id="AAWS01000042">
    <property type="protein sequence ID" value="EAY25850.1"/>
    <property type="molecule type" value="Genomic_DNA"/>
</dbReference>
<keyword evidence="2" id="KW-1185">Reference proteome</keyword>
<evidence type="ECO:0008006" key="3">
    <source>
        <dbReference type="Google" id="ProtNLM"/>
    </source>
</evidence>
<evidence type="ECO:0000313" key="2">
    <source>
        <dbReference type="Proteomes" id="UP000004095"/>
    </source>
</evidence>
<gene>
    <name evidence="1" type="ORF">M23134_07662</name>
</gene>
<dbReference type="RefSeq" id="WP_002702035.1">
    <property type="nucleotide sequence ID" value="NZ_AAWS01000042.1"/>
</dbReference>
<dbReference type="AlphaFoldDB" id="A1ZUU6"/>
<evidence type="ECO:0000313" key="1">
    <source>
        <dbReference type="EMBL" id="EAY25850.1"/>
    </source>
</evidence>
<name>A1ZUU6_MICM2</name>
<sequence>MEKTFTPLHLFKQPLKMYGILVCLLCLHLPHSFGQTVKLRKIAGPTTGSFIQLNQRTKYTEVKRENNVGHYSMKVRFKVAGATNNQYRGFKLNSTPSPISLSFDVQVYNDKTLVFSSNNVKVSPGAKGGYVYKASFKDANTSAKKIKVKNLKAKYNTNTRTTNSNNSQRLLIDNYYKAVTQLNGFLQKLPYLNYTDPDLLVNTQRSLHDIRQGFDKINNYHFITSLKLDQNDPAKLQQKIRRTNRLLNEGEQKFHAAEQKWHTLYYRKFVSTRQPRYLDLAIAKNKHFALPYIEKSSLALKNNRPEDALHQLDRMYNNQAVTNSSLINNATQNMYQKIFDYYVNLGKRQRHYQAQIKYYQKAQNICGRRGANIYNCDGKARALIVGARTQHYQSYLSKFNNYLQQANFRQAYTSLRAAESFQQSFGNQISDQHSVLYQRLYNRIVQKAQVQVRNQNYEQALNEVSFAEQIAQEKANVHTTNTYQEVKTSAHTNIYQQKFNRAQQAVASGDFNNAAQHLKTAHAYHQTNQQFIQNQAVKKQQLVEQYQVLLNKTVARGKGFNNQKQYSQALNDFQLGASLVNDTGAPLNTKNKVNLGLATAYTGLAINDNSNQAYQKSLDKLASAETALALVSGQQEQVNRLKIKVDQYKKEAIQRIITTRIDQAHAELKQDKLQEAMAISSGILSFTRHYNYPLTNDPTLNNKYEVLKKAIFNKECELNQKAYNQLVQKARENFDRKDFIKGWQLLEEAVGKANANKDCGIASQIAQQLKTRYKNAYQYALDWKEINQYAQSGQKTMHQKAIKLHYQVVSNYQQYNLKIFGIQKPDLQSFLENHSNVLFWTYGIIHFLDKNKDDDRDFATKLINKYIKMLPSRSNVKRLAYEMAMVDFKHDPNRLAKNQCKEAFEDYDLTSGRTYRKRVKWIKKYYCRQWNRLRKK</sequence>
<proteinExistence type="predicted"/>
<dbReference type="Proteomes" id="UP000004095">
    <property type="component" value="Unassembled WGS sequence"/>
</dbReference>